<feature type="binding site" evidence="16">
    <location>
        <begin position="19"/>
        <end position="26"/>
    </location>
    <ligand>
        <name>GTP</name>
        <dbReference type="ChEBI" id="CHEBI:37565"/>
    </ligand>
</feature>
<evidence type="ECO:0000313" key="18">
    <source>
        <dbReference type="EMBL" id="ANP39536.1"/>
    </source>
</evidence>
<keyword evidence="12 14" id="KW-0067">ATP-binding</keyword>
<dbReference type="OrthoDB" id="9788370at2"/>
<evidence type="ECO:0000256" key="13">
    <source>
        <dbReference type="ARBA" id="ARBA00023134"/>
    </source>
</evidence>
<evidence type="ECO:0000256" key="8">
    <source>
        <dbReference type="ARBA" id="ARBA00022573"/>
    </source>
</evidence>
<dbReference type="GO" id="GO:0005525">
    <property type="term" value="F:GTP binding"/>
    <property type="evidence" value="ECO:0007669"/>
    <property type="project" value="UniProtKB-UniRule"/>
</dbReference>
<dbReference type="PANTHER" id="PTHR34848">
    <property type="match status" value="1"/>
</dbReference>
<dbReference type="Proteomes" id="UP000013243">
    <property type="component" value="Chromosome"/>
</dbReference>
<evidence type="ECO:0000256" key="3">
    <source>
        <dbReference type="ARBA" id="ARBA00001522"/>
    </source>
</evidence>
<keyword evidence="17" id="KW-0812">Transmembrane</keyword>
<dbReference type="GO" id="GO:0043752">
    <property type="term" value="F:adenosylcobinamide kinase activity"/>
    <property type="evidence" value="ECO:0007669"/>
    <property type="project" value="UniProtKB-EC"/>
</dbReference>
<dbReference type="STRING" id="1265309.K529_002050"/>
<evidence type="ECO:0000256" key="14">
    <source>
        <dbReference type="PIRNR" id="PIRNR006135"/>
    </source>
</evidence>
<keyword evidence="18" id="KW-0548">Nucleotidyltransferase</keyword>
<dbReference type="AlphaFoldDB" id="A0A1B0ZZ42"/>
<evidence type="ECO:0000256" key="9">
    <source>
        <dbReference type="ARBA" id="ARBA00022679"/>
    </source>
</evidence>
<feature type="binding site" evidence="16">
    <location>
        <position position="72"/>
    </location>
    <ligand>
        <name>GTP</name>
        <dbReference type="ChEBI" id="CHEBI:37565"/>
    </ligand>
</feature>
<keyword evidence="8 14" id="KW-0169">Cobalamin biosynthesis</keyword>
<comment type="similarity">
    <text evidence="7 14">Belongs to the CobU/CobP family.</text>
</comment>
<reference evidence="18 19" key="1">
    <citation type="journal article" date="2016" name="ISME J.">
        <title>Global occurrence and heterogeneity of the Roseobacter-clade species Ruegeria mobilis.</title>
        <authorList>
            <person name="Sonnenschein E."/>
            <person name="Gram L."/>
        </authorList>
    </citation>
    <scope>NUCLEOTIDE SEQUENCE [LARGE SCALE GENOMIC DNA]</scope>
    <source>
        <strain evidence="18 19">F1926</strain>
    </source>
</reference>
<feature type="active site" description="GMP-histidine intermediate" evidence="15">
    <location>
        <position position="60"/>
    </location>
</feature>
<evidence type="ECO:0000256" key="2">
    <source>
        <dbReference type="ARBA" id="ARBA00000711"/>
    </source>
</evidence>
<evidence type="ECO:0000256" key="11">
    <source>
        <dbReference type="ARBA" id="ARBA00022777"/>
    </source>
</evidence>
<evidence type="ECO:0000256" key="12">
    <source>
        <dbReference type="ARBA" id="ARBA00022840"/>
    </source>
</evidence>
<dbReference type="InterPro" id="IPR003203">
    <property type="entry name" value="CobU/CobP"/>
</dbReference>
<feature type="binding site" evidence="16">
    <location>
        <begin position="44"/>
        <end position="46"/>
    </location>
    <ligand>
        <name>GTP</name>
        <dbReference type="ChEBI" id="CHEBI:37565"/>
    </ligand>
</feature>
<keyword evidence="13 14" id="KW-0342">GTP-binding</keyword>
<dbReference type="GO" id="GO:0009236">
    <property type="term" value="P:cobalamin biosynthetic process"/>
    <property type="evidence" value="ECO:0007669"/>
    <property type="project" value="UniProtKB-UniRule"/>
</dbReference>
<dbReference type="PIRSF" id="PIRSF006135">
    <property type="entry name" value="CobU"/>
    <property type="match status" value="1"/>
</dbReference>
<dbReference type="CDD" id="cd00544">
    <property type="entry name" value="CobU"/>
    <property type="match status" value="1"/>
</dbReference>
<proteinExistence type="inferred from homology"/>
<dbReference type="EC" id="2.7.1.156" evidence="14"/>
<evidence type="ECO:0000256" key="1">
    <source>
        <dbReference type="ARBA" id="ARBA00000312"/>
    </source>
</evidence>
<keyword evidence="17" id="KW-1133">Transmembrane helix</keyword>
<evidence type="ECO:0000256" key="7">
    <source>
        <dbReference type="ARBA" id="ARBA00007490"/>
    </source>
</evidence>
<dbReference type="Pfam" id="PF02283">
    <property type="entry name" value="CobU"/>
    <property type="match status" value="1"/>
</dbReference>
<evidence type="ECO:0000256" key="6">
    <source>
        <dbReference type="ARBA" id="ARBA00005159"/>
    </source>
</evidence>
<evidence type="ECO:0000256" key="5">
    <source>
        <dbReference type="ARBA" id="ARBA00004692"/>
    </source>
</evidence>
<dbReference type="PANTHER" id="PTHR34848:SF1">
    <property type="entry name" value="BIFUNCTIONAL ADENOSYLCOBALAMIN BIOSYNTHESIS PROTEIN COBU"/>
    <property type="match status" value="1"/>
</dbReference>
<evidence type="ECO:0000256" key="16">
    <source>
        <dbReference type="PIRSR" id="PIRSR006135-2"/>
    </source>
</evidence>
<dbReference type="GO" id="GO:0005524">
    <property type="term" value="F:ATP binding"/>
    <property type="evidence" value="ECO:0007669"/>
    <property type="project" value="UniProtKB-UniRule"/>
</dbReference>
<evidence type="ECO:0000313" key="19">
    <source>
        <dbReference type="Proteomes" id="UP000013243"/>
    </source>
</evidence>
<comment type="function">
    <text evidence="4 14">Catalyzes ATP-dependent phosphorylation of adenosylcobinamide and addition of GMP to adenosylcobinamide phosphate.</text>
</comment>
<organism evidence="18 19">
    <name type="scientific">Tritonibacter mobilis F1926</name>
    <dbReference type="NCBI Taxonomy" id="1265309"/>
    <lineage>
        <taxon>Bacteria</taxon>
        <taxon>Pseudomonadati</taxon>
        <taxon>Pseudomonadota</taxon>
        <taxon>Alphaproteobacteria</taxon>
        <taxon>Rhodobacterales</taxon>
        <taxon>Paracoccaceae</taxon>
        <taxon>Tritonibacter</taxon>
    </lineage>
</organism>
<dbReference type="NCBIfam" id="NF004469">
    <property type="entry name" value="PRK05800.1"/>
    <property type="match status" value="1"/>
</dbReference>
<dbReference type="EC" id="2.7.7.62" evidence="14"/>
<evidence type="ECO:0000256" key="17">
    <source>
        <dbReference type="SAM" id="Phobius"/>
    </source>
</evidence>
<accession>A0A1B0ZZ42</accession>
<dbReference type="EMBL" id="CP015230">
    <property type="protein sequence ID" value="ANP39536.1"/>
    <property type="molecule type" value="Genomic_DNA"/>
</dbReference>
<keyword evidence="9 14" id="KW-0808">Transferase</keyword>
<dbReference type="Gene3D" id="3.40.50.300">
    <property type="entry name" value="P-loop containing nucleotide triphosphate hydrolases"/>
    <property type="match status" value="1"/>
</dbReference>
<protein>
    <recommendedName>
        <fullName evidence="14">Bifunctional adenosylcobalamin biosynthesis protein</fullName>
        <ecNumber evidence="14">2.7.1.156</ecNumber>
        <ecNumber evidence="14">2.7.7.62</ecNumber>
    </recommendedName>
</protein>
<comment type="pathway">
    <text evidence="5 14">Cofactor biosynthesis; adenosylcobalamin biosynthesis; adenosylcobalamin from cob(II)yrinate a,c-diamide: step 6/7.</text>
</comment>
<feature type="binding site" evidence="16">
    <location>
        <position position="93"/>
    </location>
    <ligand>
        <name>GTP</name>
        <dbReference type="ChEBI" id="CHEBI:37565"/>
    </ligand>
</feature>
<dbReference type="SUPFAM" id="SSF52540">
    <property type="entry name" value="P-loop containing nucleoside triphosphate hydrolases"/>
    <property type="match status" value="1"/>
</dbReference>
<name>A0A1B0ZZ42_9RHOB</name>
<gene>
    <name evidence="18" type="ORF">K529_002050</name>
</gene>
<evidence type="ECO:0000256" key="4">
    <source>
        <dbReference type="ARBA" id="ARBA00003889"/>
    </source>
</evidence>
<dbReference type="GO" id="GO:0008820">
    <property type="term" value="F:cobinamide phosphate guanylyltransferase activity"/>
    <property type="evidence" value="ECO:0007669"/>
    <property type="project" value="UniProtKB-UniRule"/>
</dbReference>
<keyword evidence="11 14" id="KW-0418">Kinase</keyword>
<comment type="catalytic activity">
    <reaction evidence="1 14">
        <text>adenosylcob(III)inamide + ATP = adenosylcob(III)inamide phosphate + ADP + H(+)</text>
        <dbReference type="Rhea" id="RHEA:15769"/>
        <dbReference type="ChEBI" id="CHEBI:2480"/>
        <dbReference type="ChEBI" id="CHEBI:15378"/>
        <dbReference type="ChEBI" id="CHEBI:30616"/>
        <dbReference type="ChEBI" id="CHEBI:58502"/>
        <dbReference type="ChEBI" id="CHEBI:456216"/>
        <dbReference type="EC" id="2.7.1.156"/>
    </reaction>
</comment>
<keyword evidence="10 14" id="KW-0547">Nucleotide-binding</keyword>
<dbReference type="KEGG" id="rmb:K529_002050"/>
<comment type="catalytic activity">
    <reaction evidence="3">
        <text>adenosylcob(III)inamide + GTP = adenosylcob(III)inamide phosphate + GDP + H(+)</text>
        <dbReference type="Rhea" id="RHEA:15765"/>
        <dbReference type="ChEBI" id="CHEBI:2480"/>
        <dbReference type="ChEBI" id="CHEBI:15378"/>
        <dbReference type="ChEBI" id="CHEBI:37565"/>
        <dbReference type="ChEBI" id="CHEBI:58189"/>
        <dbReference type="ChEBI" id="CHEBI:58502"/>
        <dbReference type="EC" id="2.7.1.156"/>
    </reaction>
</comment>
<keyword evidence="17" id="KW-0472">Membrane</keyword>
<dbReference type="UniPathway" id="UPA00148">
    <property type="reaction ID" value="UER00236"/>
</dbReference>
<evidence type="ECO:0000256" key="15">
    <source>
        <dbReference type="PIRSR" id="PIRSR006135-1"/>
    </source>
</evidence>
<evidence type="ECO:0000256" key="10">
    <source>
        <dbReference type="ARBA" id="ARBA00022741"/>
    </source>
</evidence>
<comment type="catalytic activity">
    <reaction evidence="2 14">
        <text>adenosylcob(III)inamide phosphate + GTP + H(+) = adenosylcob(III)inamide-GDP + diphosphate</text>
        <dbReference type="Rhea" id="RHEA:22712"/>
        <dbReference type="ChEBI" id="CHEBI:15378"/>
        <dbReference type="ChEBI" id="CHEBI:33019"/>
        <dbReference type="ChEBI" id="CHEBI:37565"/>
        <dbReference type="ChEBI" id="CHEBI:58502"/>
        <dbReference type="ChEBI" id="CHEBI:60487"/>
        <dbReference type="EC" id="2.7.7.62"/>
    </reaction>
</comment>
<sequence>MLTTLRITNLASKVTIILGGAASGKSEFAEQACVKTGKNKIYWATSQIFDLEMKEKVARHLTQRGPDWTTIEDPYTAATAFENTQPKDVVLMDCATMWLTNHLIAEHNLEKETDRLLSAIETCPAEVIVVTNETGLGIVPENALARRFREAQGRLNIALAAKADCVVLVAAGLPMVLKGAL</sequence>
<comment type="pathway">
    <text evidence="6 14">Cofactor biosynthesis; adenosylcobalamin biosynthesis; adenosylcobalamin from cob(II)yrinate a,c-diamide: step 5/7.</text>
</comment>
<feature type="transmembrane region" description="Helical" evidence="17">
    <location>
        <begin position="155"/>
        <end position="177"/>
    </location>
</feature>
<dbReference type="InterPro" id="IPR027417">
    <property type="entry name" value="P-loop_NTPase"/>
</dbReference>